<dbReference type="InterPro" id="IPR002156">
    <property type="entry name" value="RNaseH_domain"/>
</dbReference>
<dbReference type="Pfam" id="PF13456">
    <property type="entry name" value="RVT_3"/>
    <property type="match status" value="1"/>
</dbReference>
<dbReference type="InterPro" id="IPR053151">
    <property type="entry name" value="RNase_H-like"/>
</dbReference>
<proteinExistence type="predicted"/>
<dbReference type="HOGENOM" id="CLU_000680_5_2_1"/>
<dbReference type="GO" id="GO:0004523">
    <property type="term" value="F:RNA-DNA hybrid ribonuclease activity"/>
    <property type="evidence" value="ECO:0007669"/>
    <property type="project" value="InterPro"/>
</dbReference>
<dbReference type="PaxDb" id="4113-PGSC0003DMT400086221"/>
<dbReference type="STRING" id="4113.M1DB97"/>
<dbReference type="GO" id="GO:0003676">
    <property type="term" value="F:nucleic acid binding"/>
    <property type="evidence" value="ECO:0007669"/>
    <property type="project" value="InterPro"/>
</dbReference>
<protein>
    <submittedName>
        <fullName evidence="2">RNase H family protein</fullName>
    </submittedName>
</protein>
<dbReference type="EnsemblPlants" id="PGSC0003DMT400086221">
    <property type="protein sequence ID" value="PGSC0003DMT400086221"/>
    <property type="gene ID" value="PGSC0003DMG400035792"/>
</dbReference>
<dbReference type="InParanoid" id="M1DB97"/>
<keyword evidence="3" id="KW-1185">Reference proteome</keyword>
<dbReference type="eggNOG" id="KOG1075">
    <property type="taxonomic scope" value="Eukaryota"/>
</dbReference>
<dbReference type="Gramene" id="PGSC0003DMT400086221">
    <property type="protein sequence ID" value="PGSC0003DMT400086221"/>
    <property type="gene ID" value="PGSC0003DMG400035792"/>
</dbReference>
<dbReference type="InterPro" id="IPR036397">
    <property type="entry name" value="RNaseH_sf"/>
</dbReference>
<sequence>MHSKHKVEEHIQWKLNSGNCSFWWDDWLGIGPLAQYSTVSNRLNNTKVAEFWMEGQWNLNMLIQQAPHNYLANILATELHIQHDIPDQACWKLNSDGNFTCSSAWNEIREKRTKTAFNNFCWHKSIPFKASFLLWRTLRGKIPTNEKLISFGIERANCFCCCNRTGLDTIEHIFNNGHFATCVWKSFAAAAGVNTDHSSISQLIMQWCASKYGGKHSNISRVKYAIYKDIYKLMTTTFHQIKWPTTWRELFQLGERCIHNIKVTCVKWIKPPDQWVKINTDGSALINPGRIGAGGIIRNQDGEMILAFATPLGEGSNNLAELRAAVFGMSWLIHLGYKNVILEVDSQLLVDWITLKAKPPWSINTQLQQLQRLINQTNNFRSKHTLREANNVADSLSKQSHKITCPQIYCNNQQLPREARAYYQLDMLGMASFRRRKIKRIKEPP</sequence>
<dbReference type="InterPro" id="IPR044730">
    <property type="entry name" value="RNase_H-like_dom_plant"/>
</dbReference>
<dbReference type="InterPro" id="IPR012337">
    <property type="entry name" value="RNaseH-like_sf"/>
</dbReference>
<reference evidence="2" key="2">
    <citation type="submission" date="2015-06" db="UniProtKB">
        <authorList>
            <consortium name="EnsemblPlants"/>
        </authorList>
    </citation>
    <scope>IDENTIFICATION</scope>
    <source>
        <strain evidence="2">DM1-3 516 R44</strain>
    </source>
</reference>
<dbReference type="OMA" id="CTEGANE"/>
<dbReference type="CDD" id="cd06222">
    <property type="entry name" value="RNase_H_like"/>
    <property type="match status" value="1"/>
</dbReference>
<dbReference type="PROSITE" id="PS50879">
    <property type="entry name" value="RNASE_H_1"/>
    <property type="match status" value="1"/>
</dbReference>
<dbReference type="InterPro" id="IPR026960">
    <property type="entry name" value="RVT-Znf"/>
</dbReference>
<accession>M1DB97</accession>
<dbReference type="Pfam" id="PF13966">
    <property type="entry name" value="zf-RVT"/>
    <property type="match status" value="1"/>
</dbReference>
<evidence type="ECO:0000313" key="2">
    <source>
        <dbReference type="EnsemblPlants" id="PGSC0003DMT400086221"/>
    </source>
</evidence>
<reference evidence="3" key="1">
    <citation type="journal article" date="2011" name="Nature">
        <title>Genome sequence and analysis of the tuber crop potato.</title>
        <authorList>
            <consortium name="The Potato Genome Sequencing Consortium"/>
        </authorList>
    </citation>
    <scope>NUCLEOTIDE SEQUENCE [LARGE SCALE GENOMIC DNA]</scope>
    <source>
        <strain evidence="3">cv. DM1-3 516 R44</strain>
    </source>
</reference>
<dbReference type="SUPFAM" id="SSF53098">
    <property type="entry name" value="Ribonuclease H-like"/>
    <property type="match status" value="1"/>
</dbReference>
<feature type="domain" description="RNase H type-1" evidence="1">
    <location>
        <begin position="272"/>
        <end position="402"/>
    </location>
</feature>
<evidence type="ECO:0000259" key="1">
    <source>
        <dbReference type="PROSITE" id="PS50879"/>
    </source>
</evidence>
<dbReference type="AlphaFoldDB" id="M1DB97"/>
<organism evidence="2 3">
    <name type="scientific">Solanum tuberosum</name>
    <name type="common">Potato</name>
    <dbReference type="NCBI Taxonomy" id="4113"/>
    <lineage>
        <taxon>Eukaryota</taxon>
        <taxon>Viridiplantae</taxon>
        <taxon>Streptophyta</taxon>
        <taxon>Embryophyta</taxon>
        <taxon>Tracheophyta</taxon>
        <taxon>Spermatophyta</taxon>
        <taxon>Magnoliopsida</taxon>
        <taxon>eudicotyledons</taxon>
        <taxon>Gunneridae</taxon>
        <taxon>Pentapetalae</taxon>
        <taxon>asterids</taxon>
        <taxon>lamiids</taxon>
        <taxon>Solanales</taxon>
        <taxon>Solanaceae</taxon>
        <taxon>Solanoideae</taxon>
        <taxon>Solaneae</taxon>
        <taxon>Solanum</taxon>
    </lineage>
</organism>
<dbReference type="Proteomes" id="UP000011115">
    <property type="component" value="Unassembled WGS sequence"/>
</dbReference>
<dbReference type="PANTHER" id="PTHR47723:SF7">
    <property type="entry name" value="RNASE H FAMILY PROTEIN"/>
    <property type="match status" value="1"/>
</dbReference>
<name>M1DB97_SOLTU</name>
<dbReference type="PANTHER" id="PTHR47723">
    <property type="entry name" value="OS05G0353850 PROTEIN"/>
    <property type="match status" value="1"/>
</dbReference>
<dbReference type="Gene3D" id="3.30.420.10">
    <property type="entry name" value="Ribonuclease H-like superfamily/Ribonuclease H"/>
    <property type="match status" value="1"/>
</dbReference>
<evidence type="ECO:0000313" key="3">
    <source>
        <dbReference type="Proteomes" id="UP000011115"/>
    </source>
</evidence>